<proteinExistence type="predicted"/>
<feature type="domain" description="Stress-response A/B barrel" evidence="2">
    <location>
        <begin position="79"/>
        <end position="173"/>
    </location>
</feature>
<sequence length="295" mass="30954">MPQPIPSTPPSSPSLLSPPVAVTLIMIPSLRSRAHVLPSLPLAFSRPTLSFRPSSLSVKPLSAAAAAGPTMSASAAPPVEHIVLFKVKEGTDPSRVGAMLAGLNGLVSLDQVLHLAAGPVLQTRSSLFSFTHMLHSRYRTKDDLAAYSAHPSHMGVVKESVLPICDDIMAVDWVADRAPEALAVPPGSAVKVSFLKLKEGLGDAAKGEVLGVIQGIKDGFAQVEQVTCGENFSPARAKGFSIASLAVFKSVEEMEAAAADEEAVNSRKEKVREHLDGVIVVDYVVPELQSASASL</sequence>
<keyword evidence="4" id="KW-1185">Reference proteome</keyword>
<dbReference type="EMBL" id="JBJKBG010000003">
    <property type="protein sequence ID" value="KAL3747145.1"/>
    <property type="molecule type" value="Genomic_DNA"/>
</dbReference>
<dbReference type="PROSITE" id="PS51502">
    <property type="entry name" value="S_R_A_B_BARREL"/>
    <property type="match status" value="2"/>
</dbReference>
<dbReference type="InterPro" id="IPR013097">
    <property type="entry name" value="Dabb"/>
</dbReference>
<dbReference type="Pfam" id="PF07876">
    <property type="entry name" value="Dabb"/>
    <property type="match status" value="2"/>
</dbReference>
<comment type="subunit">
    <text evidence="1">Homodimer.</text>
</comment>
<dbReference type="SUPFAM" id="SSF54909">
    <property type="entry name" value="Dimeric alpha+beta barrel"/>
    <property type="match status" value="2"/>
</dbReference>
<dbReference type="SMART" id="SM00886">
    <property type="entry name" value="Dabb"/>
    <property type="match status" value="2"/>
</dbReference>
<dbReference type="InterPro" id="IPR011008">
    <property type="entry name" value="Dimeric_a/b-barrel"/>
</dbReference>
<evidence type="ECO:0000313" key="3">
    <source>
        <dbReference type="EMBL" id="KAL3747145.1"/>
    </source>
</evidence>
<dbReference type="AlphaFoldDB" id="A0ABD3L5K7"/>
<comment type="caution">
    <text evidence="3">The sequence shown here is derived from an EMBL/GenBank/DDBJ whole genome shotgun (WGS) entry which is preliminary data.</text>
</comment>
<dbReference type="Gene3D" id="3.30.70.100">
    <property type="match status" value="2"/>
</dbReference>
<evidence type="ECO:0000256" key="1">
    <source>
        <dbReference type="ARBA" id="ARBA00011738"/>
    </source>
</evidence>
<dbReference type="InterPro" id="IPR044662">
    <property type="entry name" value="HS1/DABB1-like"/>
</dbReference>
<name>A0ABD3L5K7_EUCGL</name>
<organism evidence="3 4">
    <name type="scientific">Eucalyptus globulus</name>
    <name type="common">Tasmanian blue gum</name>
    <dbReference type="NCBI Taxonomy" id="34317"/>
    <lineage>
        <taxon>Eukaryota</taxon>
        <taxon>Viridiplantae</taxon>
        <taxon>Streptophyta</taxon>
        <taxon>Embryophyta</taxon>
        <taxon>Tracheophyta</taxon>
        <taxon>Spermatophyta</taxon>
        <taxon>Magnoliopsida</taxon>
        <taxon>eudicotyledons</taxon>
        <taxon>Gunneridae</taxon>
        <taxon>Pentapetalae</taxon>
        <taxon>rosids</taxon>
        <taxon>malvids</taxon>
        <taxon>Myrtales</taxon>
        <taxon>Myrtaceae</taxon>
        <taxon>Myrtoideae</taxon>
        <taxon>Eucalypteae</taxon>
        <taxon>Eucalyptus</taxon>
    </lineage>
</organism>
<evidence type="ECO:0000313" key="4">
    <source>
        <dbReference type="Proteomes" id="UP001634007"/>
    </source>
</evidence>
<dbReference type="Proteomes" id="UP001634007">
    <property type="component" value="Unassembled WGS sequence"/>
</dbReference>
<feature type="domain" description="Stress-response A/B barrel" evidence="2">
    <location>
        <begin position="189"/>
        <end position="283"/>
    </location>
</feature>
<protein>
    <recommendedName>
        <fullName evidence="2">Stress-response A/B barrel domain-containing protein</fullName>
    </recommendedName>
</protein>
<reference evidence="3 4" key="1">
    <citation type="submission" date="2024-11" db="EMBL/GenBank/DDBJ databases">
        <title>Chromosome-level genome assembly of Eucalyptus globulus Labill. provides insights into its genome evolution.</title>
        <authorList>
            <person name="Li X."/>
        </authorList>
    </citation>
    <scope>NUCLEOTIDE SEQUENCE [LARGE SCALE GENOMIC DNA]</scope>
    <source>
        <strain evidence="3">CL2024</strain>
        <tissue evidence="3">Fresh tender leaves</tissue>
    </source>
</reference>
<accession>A0ABD3L5K7</accession>
<gene>
    <name evidence="3" type="ORF">ACJRO7_015995</name>
</gene>
<evidence type="ECO:0000259" key="2">
    <source>
        <dbReference type="PROSITE" id="PS51502"/>
    </source>
</evidence>
<dbReference type="PANTHER" id="PTHR33178:SF3">
    <property type="entry name" value="STRESS-RESPONSE A_B BARREL DOMAIN-CONTAINING PROTEIN UP3"/>
    <property type="match status" value="1"/>
</dbReference>
<dbReference type="PANTHER" id="PTHR33178">
    <property type="match status" value="1"/>
</dbReference>